<keyword evidence="1" id="KW-0732">Signal</keyword>
<organism evidence="2 3">
    <name type="scientific">Arcicella rosea</name>
    <dbReference type="NCBI Taxonomy" id="502909"/>
    <lineage>
        <taxon>Bacteria</taxon>
        <taxon>Pseudomonadati</taxon>
        <taxon>Bacteroidota</taxon>
        <taxon>Cytophagia</taxon>
        <taxon>Cytophagales</taxon>
        <taxon>Flectobacillaceae</taxon>
        <taxon>Arcicella</taxon>
    </lineage>
</organism>
<feature type="signal peptide" evidence="1">
    <location>
        <begin position="1"/>
        <end position="19"/>
    </location>
</feature>
<proteinExistence type="predicted"/>
<dbReference type="Proteomes" id="UP000524404">
    <property type="component" value="Unassembled WGS sequence"/>
</dbReference>
<evidence type="ECO:0000313" key="2">
    <source>
        <dbReference type="EMBL" id="MBB6003945.1"/>
    </source>
</evidence>
<protein>
    <recommendedName>
        <fullName evidence="4">Outer membrane protein beta-barrel domain-containing protein</fullName>
    </recommendedName>
</protein>
<feature type="chain" id="PRO_5032622680" description="Outer membrane protein beta-barrel domain-containing protein" evidence="1">
    <location>
        <begin position="20"/>
        <end position="409"/>
    </location>
</feature>
<sequence length="409" mass="46555">MKKLLLIFSFFTTTFQLKAQTADSTQNSLEKEINTYESKDITFIANARLIIAEAIKSNDFKKAKTTFKFITDKYDLSNYAPFASTERLILSLALEEYGVLLTDISRGLNNLSTNKGDKIVAYKSDGLLQIASAFVEKNKETLRKNIPNAERLKQEDKDLLVLMYKSFDVESMQGNRASAVSQLNKDADVFMQQNSESVYVPFVQHFIKEEYQESETGFIFDLAMNYFNFSSRFKKYFKENNIGFSIGLQVVHKKWIFAMNANAVQGLIRTNESLEVRQGVLWDKDVEGGIANIEFGAGYRVISAKRFRVYSYATFAYNGIIPLAKEGRDLSLYRGNGTALGLGAIIDYPFIIGKPKETAYIYNAMGRSIVGVRVKAMYLVPNVPIKELSQPYSYINVGLFWEIRKMNRK</sequence>
<dbReference type="EMBL" id="JACHKT010000018">
    <property type="protein sequence ID" value="MBB6003945.1"/>
    <property type="molecule type" value="Genomic_DNA"/>
</dbReference>
<evidence type="ECO:0008006" key="4">
    <source>
        <dbReference type="Google" id="ProtNLM"/>
    </source>
</evidence>
<gene>
    <name evidence="2" type="ORF">HNP25_002606</name>
</gene>
<dbReference type="AlphaFoldDB" id="A0A841EL66"/>
<evidence type="ECO:0000256" key="1">
    <source>
        <dbReference type="SAM" id="SignalP"/>
    </source>
</evidence>
<reference evidence="2 3" key="1">
    <citation type="submission" date="2020-08" db="EMBL/GenBank/DDBJ databases">
        <title>Functional genomics of gut bacteria from endangered species of beetles.</title>
        <authorList>
            <person name="Carlos-Shanley C."/>
        </authorList>
    </citation>
    <scope>NUCLEOTIDE SEQUENCE [LARGE SCALE GENOMIC DNA]</scope>
    <source>
        <strain evidence="2 3">S00070</strain>
    </source>
</reference>
<keyword evidence="3" id="KW-1185">Reference proteome</keyword>
<name>A0A841EL66_9BACT</name>
<dbReference type="RefSeq" id="WP_184134661.1">
    <property type="nucleotide sequence ID" value="NZ_JACHKT010000018.1"/>
</dbReference>
<accession>A0A841EL66</accession>
<comment type="caution">
    <text evidence="2">The sequence shown here is derived from an EMBL/GenBank/DDBJ whole genome shotgun (WGS) entry which is preliminary data.</text>
</comment>
<evidence type="ECO:0000313" key="3">
    <source>
        <dbReference type="Proteomes" id="UP000524404"/>
    </source>
</evidence>